<reference evidence="2" key="3">
    <citation type="submission" date="2024-03" db="EMBL/GenBank/DDBJ databases">
        <authorList>
            <person name="Bromfield E.S.P."/>
            <person name="Cloutier S."/>
        </authorList>
    </citation>
    <scope>NUCLEOTIDE SEQUENCE</scope>
    <source>
        <strain evidence="2">5S5</strain>
    </source>
</reference>
<dbReference type="EMBL" id="CP147711">
    <property type="protein sequence ID" value="WXC80977.1"/>
    <property type="molecule type" value="Genomic_DNA"/>
</dbReference>
<proteinExistence type="predicted"/>
<dbReference type="GO" id="GO:0016491">
    <property type="term" value="F:oxidoreductase activity"/>
    <property type="evidence" value="ECO:0007669"/>
    <property type="project" value="InterPro"/>
</dbReference>
<keyword evidence="3" id="KW-1185">Reference proteome</keyword>
<dbReference type="InterPro" id="IPR016161">
    <property type="entry name" value="Ald_DH/histidinol_DH"/>
</dbReference>
<name>A0A973W837_9BRAD</name>
<dbReference type="RefSeq" id="WP_166213891.1">
    <property type="nucleotide sequence ID" value="NZ_CP088285.1"/>
</dbReference>
<evidence type="ECO:0000313" key="3">
    <source>
        <dbReference type="Proteomes" id="UP001432046"/>
    </source>
</evidence>
<dbReference type="AlphaFoldDB" id="A0A973W837"/>
<accession>A0A973W837</accession>
<organism evidence="1">
    <name type="scientific">Bradyrhizobium septentrionale</name>
    <dbReference type="NCBI Taxonomy" id="1404411"/>
    <lineage>
        <taxon>Bacteria</taxon>
        <taxon>Pseudomonadati</taxon>
        <taxon>Pseudomonadota</taxon>
        <taxon>Alphaproteobacteria</taxon>
        <taxon>Hyphomicrobiales</taxon>
        <taxon>Nitrobacteraceae</taxon>
        <taxon>Bradyrhizobium</taxon>
    </lineage>
</organism>
<evidence type="ECO:0000313" key="1">
    <source>
        <dbReference type="EMBL" id="NVI49081.1"/>
    </source>
</evidence>
<reference evidence="1" key="1">
    <citation type="submission" date="2020-06" db="EMBL/GenBank/DDBJ databases">
        <title>Whole Genome Sequence of Bradyrhizobium sp. Strain 1S1.</title>
        <authorList>
            <person name="Bromfield E.S.P."/>
            <person name="Cloutier S."/>
        </authorList>
    </citation>
    <scope>NUCLEOTIDE SEQUENCE [LARGE SCALE GENOMIC DNA]</scope>
    <source>
        <strain evidence="1">1S1</strain>
    </source>
</reference>
<dbReference type="Proteomes" id="UP001432046">
    <property type="component" value="Chromosome"/>
</dbReference>
<dbReference type="SUPFAM" id="SSF53720">
    <property type="entry name" value="ALDH-like"/>
    <property type="match status" value="1"/>
</dbReference>
<reference evidence="2" key="2">
    <citation type="journal article" date="2021" name="Int. J. Syst. Evol. Microbiol.">
        <title>Bradyrhizobium septentrionale sp. nov. (sv. septentrionale) and Bradyrhizobium quebecense sp. nov. (sv. septentrionale) associated with legumes native to Canada possess rearranged symbiosis genes and numerous insertion sequences.</title>
        <authorList>
            <person name="Bromfield E.S.P."/>
            <person name="Cloutier S."/>
        </authorList>
    </citation>
    <scope>NUCLEOTIDE SEQUENCE</scope>
    <source>
        <strain evidence="2">5S5</strain>
    </source>
</reference>
<evidence type="ECO:0008006" key="4">
    <source>
        <dbReference type="Google" id="ProtNLM"/>
    </source>
</evidence>
<sequence>MAHWFAMIGSSDKQLLAGTVRVNTLRAFSYMMPFGGMMPAGVGRESGIALIRGH</sequence>
<dbReference type="EMBL" id="JAAOLE020000001">
    <property type="protein sequence ID" value="NVI49081.1"/>
    <property type="molecule type" value="Genomic_DNA"/>
</dbReference>
<protein>
    <recommendedName>
        <fullName evidence="4">Aldehyde dehydrogenase domain-containing protein</fullName>
    </recommendedName>
</protein>
<gene>
    <name evidence="1" type="ORF">HAP48_040785</name>
    <name evidence="2" type="ORF">WDK88_04850</name>
</gene>
<evidence type="ECO:0000313" key="2">
    <source>
        <dbReference type="EMBL" id="WXC80977.1"/>
    </source>
</evidence>